<organism evidence="4 5">
    <name type="scientific">Hylemonella gracilis str. Niagara R</name>
    <dbReference type="NCBI Taxonomy" id="1458275"/>
    <lineage>
        <taxon>Bacteria</taxon>
        <taxon>Pseudomonadati</taxon>
        <taxon>Pseudomonadota</taxon>
        <taxon>Betaproteobacteria</taxon>
        <taxon>Burkholderiales</taxon>
        <taxon>Comamonadaceae</taxon>
        <taxon>Hylemonella</taxon>
    </lineage>
</organism>
<reference evidence="4 5" key="1">
    <citation type="submission" date="2014-02" db="EMBL/GenBank/DDBJ databases">
        <title>Draft Genome of Hylemonella gracilis isolated from the Niagara River.</title>
        <authorList>
            <person name="Pawlowski D.R."/>
            <person name="Koudelka G.B."/>
        </authorList>
    </citation>
    <scope>NUCLEOTIDE SEQUENCE [LARGE SCALE GENOMIC DNA]</scope>
    <source>
        <strain evidence="4 5">Niagara R</strain>
    </source>
</reference>
<feature type="domain" description="Fe/B12 periplasmic-binding" evidence="3">
    <location>
        <begin position="42"/>
        <end position="293"/>
    </location>
</feature>
<gene>
    <name evidence="4" type="ORF">AZ34_11000</name>
</gene>
<dbReference type="GO" id="GO:0071281">
    <property type="term" value="P:cellular response to iron ion"/>
    <property type="evidence" value="ECO:0007669"/>
    <property type="project" value="TreeGrafter"/>
</dbReference>
<dbReference type="SUPFAM" id="SSF53807">
    <property type="entry name" value="Helical backbone' metal receptor"/>
    <property type="match status" value="1"/>
</dbReference>
<dbReference type="eggNOG" id="COG0614">
    <property type="taxonomic scope" value="Bacteria"/>
</dbReference>
<dbReference type="InterPro" id="IPR050902">
    <property type="entry name" value="ABC_Transporter_SBP"/>
</dbReference>
<dbReference type="AlphaFoldDB" id="A0A016XK48"/>
<dbReference type="EMBL" id="JEMG01000001">
    <property type="protein sequence ID" value="EYC51548.1"/>
    <property type="molecule type" value="Genomic_DNA"/>
</dbReference>
<dbReference type="Pfam" id="PF01497">
    <property type="entry name" value="Peripla_BP_2"/>
    <property type="match status" value="1"/>
</dbReference>
<keyword evidence="1 2" id="KW-0732">Signal</keyword>
<accession>A0A016XK48</accession>
<sequence>MTLRLALALLVAMPLAWFSPAQALEITDQRGVTVRFAQSPQRIVSLLPSLTESVCALGQCQRLVGVDRYSNHPDSIARLPRLGGGLDPSIEAVVALRPDVVLISLSSRAGERLEALGLKVVALEPKTHADVRRVLHELGVLLDVPATEPERLWREIQDGVDAAARSLPPAARGLRVYFEVSRGPYGAGEVSFIGETLARLGMKNVIPAELGPFPRLNPEFVVRADPDLIMIGNRSMQARVPYPGWDQMRAVRRQRLCVYGVEDSDVVVRPGPRMAEAARIMARCIVDKLALPESVGPAALSSGGRP</sequence>
<protein>
    <submittedName>
        <fullName evidence="4">ABC transporter substrate-binding protein</fullName>
    </submittedName>
</protein>
<dbReference type="NCBIfam" id="NF038402">
    <property type="entry name" value="TroA_like"/>
    <property type="match status" value="1"/>
</dbReference>
<dbReference type="Gene3D" id="3.40.50.1980">
    <property type="entry name" value="Nitrogenase molybdenum iron protein domain"/>
    <property type="match status" value="2"/>
</dbReference>
<evidence type="ECO:0000256" key="2">
    <source>
        <dbReference type="SAM" id="SignalP"/>
    </source>
</evidence>
<proteinExistence type="predicted"/>
<dbReference type="PROSITE" id="PS50983">
    <property type="entry name" value="FE_B12_PBP"/>
    <property type="match status" value="1"/>
</dbReference>
<dbReference type="RefSeq" id="WP_035607969.1">
    <property type="nucleotide sequence ID" value="NZ_JEMG01000001.1"/>
</dbReference>
<dbReference type="PANTHER" id="PTHR30535:SF34">
    <property type="entry name" value="MOLYBDATE-BINDING PROTEIN MOLA"/>
    <property type="match status" value="1"/>
</dbReference>
<dbReference type="PANTHER" id="PTHR30535">
    <property type="entry name" value="VITAMIN B12-BINDING PROTEIN"/>
    <property type="match status" value="1"/>
</dbReference>
<evidence type="ECO:0000313" key="4">
    <source>
        <dbReference type="EMBL" id="EYC51548.1"/>
    </source>
</evidence>
<dbReference type="InterPro" id="IPR002491">
    <property type="entry name" value="ABC_transptr_periplasmic_BD"/>
</dbReference>
<feature type="signal peptide" evidence="2">
    <location>
        <begin position="1"/>
        <end position="23"/>
    </location>
</feature>
<dbReference type="InterPro" id="IPR054828">
    <property type="entry name" value="Vit_B12_bind_prot"/>
</dbReference>
<feature type="chain" id="PRO_5001495526" evidence="2">
    <location>
        <begin position="24"/>
        <end position="306"/>
    </location>
</feature>
<name>A0A016XK48_9BURK</name>
<comment type="caution">
    <text evidence="4">The sequence shown here is derived from an EMBL/GenBank/DDBJ whole genome shotgun (WGS) entry which is preliminary data.</text>
</comment>
<evidence type="ECO:0000313" key="5">
    <source>
        <dbReference type="Proteomes" id="UP000023268"/>
    </source>
</evidence>
<evidence type="ECO:0000259" key="3">
    <source>
        <dbReference type="PROSITE" id="PS50983"/>
    </source>
</evidence>
<evidence type="ECO:0000256" key="1">
    <source>
        <dbReference type="ARBA" id="ARBA00022729"/>
    </source>
</evidence>
<dbReference type="STRING" id="1458275.AZ34_11000"/>
<dbReference type="Proteomes" id="UP000023268">
    <property type="component" value="Unassembled WGS sequence"/>
</dbReference>
<dbReference type="OrthoDB" id="6495095at2"/>